<keyword evidence="13" id="KW-1185">Reference proteome</keyword>
<evidence type="ECO:0000256" key="8">
    <source>
        <dbReference type="PIRNR" id="PIRNR005096"/>
    </source>
</evidence>
<dbReference type="EMBL" id="QXED01000001">
    <property type="protein sequence ID" value="RIV26854.1"/>
    <property type="molecule type" value="Genomic_DNA"/>
</dbReference>
<dbReference type="Gene3D" id="2.70.98.10">
    <property type="match status" value="1"/>
</dbReference>
<reference evidence="12 13" key="1">
    <citation type="submission" date="2018-08" db="EMBL/GenBank/DDBJ databases">
        <title>Fibrisoma montanum sp. nov., isolated from Danxia mountain soil.</title>
        <authorList>
            <person name="Huang Y."/>
        </authorList>
    </citation>
    <scope>NUCLEOTIDE SEQUENCE [LARGE SCALE GENOMIC DNA]</scope>
    <source>
        <strain evidence="12 13">HYT19</strain>
    </source>
</reference>
<dbReference type="InterPro" id="IPR011013">
    <property type="entry name" value="Gal_mutarotase_sf_dom"/>
</dbReference>
<name>A0A418MHG5_9BACT</name>
<dbReference type="GO" id="GO:0030246">
    <property type="term" value="F:carbohydrate binding"/>
    <property type="evidence" value="ECO:0007669"/>
    <property type="project" value="InterPro"/>
</dbReference>
<accession>A0A418MHG5</accession>
<dbReference type="GO" id="GO:0004034">
    <property type="term" value="F:aldose 1-epimerase activity"/>
    <property type="evidence" value="ECO:0007669"/>
    <property type="project" value="UniProtKB-EC"/>
</dbReference>
<keyword evidence="5" id="KW-0106">Calcium</keyword>
<dbReference type="Pfam" id="PF01263">
    <property type="entry name" value="Aldose_epim"/>
    <property type="match status" value="1"/>
</dbReference>
<comment type="similarity">
    <text evidence="3 8">Belongs to the aldose epimerase family.</text>
</comment>
<dbReference type="InterPro" id="IPR015443">
    <property type="entry name" value="Aldose_1-epimerase"/>
</dbReference>
<dbReference type="CDD" id="cd09019">
    <property type="entry name" value="galactose_mutarotase_like"/>
    <property type="match status" value="1"/>
</dbReference>
<dbReference type="InterPro" id="IPR047215">
    <property type="entry name" value="Galactose_mutarotase-like"/>
</dbReference>
<evidence type="ECO:0000256" key="3">
    <source>
        <dbReference type="ARBA" id="ARBA00006206"/>
    </source>
</evidence>
<sequence>MYKTLVSMAVAAVLSLNSCQKANKTESAALDSTEAAATSDTTAMATAKLPDPSAFADTINGKAASLHILRNKDMQVAITNYGARIVGLILPDKNGVPTDVVPGFATAQAYQKANEPFYGPIVGRFGNRIANGKFTLNGQTYSTEINNNGNTLHSGPSGFHNQVWDVKQADDKSIQLSYVSKDGEGGFPGTVTTNVTYTLTDNNGLQIDYTATTDKPTPYNPTSHGFFNLNGEASGTINNHVLMIDADRYSVVDKGLIPQGEPVSVEGTPFDFRKPTAIGARVNEKNEQLTFGGGYDHNFVLNRKGAGVEKAVEIIGDKSGIKMEVLTTEPAMQFYGGNFFTGNDTGKYGKATKYREAFALEAQHYPDSPNHPTYPTTILKPGQTYKQTTTYRFSTVK</sequence>
<comment type="cofactor">
    <cofactor evidence="1">
        <name>Ca(2+)</name>
        <dbReference type="ChEBI" id="CHEBI:29108"/>
    </cofactor>
</comment>
<dbReference type="OrthoDB" id="9779408at2"/>
<evidence type="ECO:0000313" key="13">
    <source>
        <dbReference type="Proteomes" id="UP000283523"/>
    </source>
</evidence>
<dbReference type="EC" id="5.1.3.3" evidence="8"/>
<comment type="catalytic activity">
    <reaction evidence="8">
        <text>alpha-D-glucose = beta-D-glucose</text>
        <dbReference type="Rhea" id="RHEA:10264"/>
        <dbReference type="ChEBI" id="CHEBI:15903"/>
        <dbReference type="ChEBI" id="CHEBI:17925"/>
        <dbReference type="EC" id="5.1.3.3"/>
    </reaction>
</comment>
<dbReference type="InterPro" id="IPR008183">
    <property type="entry name" value="Aldose_1/G6P_1-epimerase"/>
</dbReference>
<dbReference type="PANTHER" id="PTHR10091:SF0">
    <property type="entry name" value="GALACTOSE MUTAROTASE"/>
    <property type="match status" value="1"/>
</dbReference>
<keyword evidence="7 8" id="KW-0119">Carbohydrate metabolism</keyword>
<comment type="pathway">
    <text evidence="2 8">Carbohydrate metabolism; hexose metabolism.</text>
</comment>
<evidence type="ECO:0000256" key="2">
    <source>
        <dbReference type="ARBA" id="ARBA00005028"/>
    </source>
</evidence>
<evidence type="ECO:0000256" key="1">
    <source>
        <dbReference type="ARBA" id="ARBA00001913"/>
    </source>
</evidence>
<feature type="binding site" evidence="10">
    <location>
        <position position="296"/>
    </location>
    <ligand>
        <name>beta-D-galactose</name>
        <dbReference type="ChEBI" id="CHEBI:27667"/>
    </ligand>
</feature>
<keyword evidence="6 8" id="KW-0413">Isomerase</keyword>
<feature type="binding site" evidence="11">
    <location>
        <begin position="127"/>
        <end position="128"/>
    </location>
    <ligand>
        <name>beta-D-galactose</name>
        <dbReference type="ChEBI" id="CHEBI:27667"/>
    </ligand>
</feature>
<dbReference type="PIRSF" id="PIRSF005096">
    <property type="entry name" value="GALM"/>
    <property type="match status" value="1"/>
</dbReference>
<dbReference type="UniPathway" id="UPA00242"/>
<evidence type="ECO:0000256" key="10">
    <source>
        <dbReference type="PIRSR" id="PIRSR005096-2"/>
    </source>
</evidence>
<evidence type="ECO:0000256" key="5">
    <source>
        <dbReference type="ARBA" id="ARBA00022837"/>
    </source>
</evidence>
<evidence type="ECO:0000256" key="11">
    <source>
        <dbReference type="PIRSR" id="PIRSR005096-3"/>
    </source>
</evidence>
<dbReference type="RefSeq" id="WP_119665711.1">
    <property type="nucleotide sequence ID" value="NZ_QXED01000001.1"/>
</dbReference>
<dbReference type="GO" id="GO:0033499">
    <property type="term" value="P:galactose catabolic process via UDP-galactose, Leloir pathway"/>
    <property type="evidence" value="ECO:0007669"/>
    <property type="project" value="TreeGrafter"/>
</dbReference>
<evidence type="ECO:0000256" key="7">
    <source>
        <dbReference type="ARBA" id="ARBA00023277"/>
    </source>
</evidence>
<gene>
    <name evidence="12" type="ORF">DYU11_00590</name>
</gene>
<dbReference type="AlphaFoldDB" id="A0A418MHG5"/>
<feature type="active site" description="Proton donor" evidence="9">
    <location>
        <position position="224"/>
    </location>
</feature>
<dbReference type="GO" id="GO:0006006">
    <property type="term" value="P:glucose metabolic process"/>
    <property type="evidence" value="ECO:0007669"/>
    <property type="project" value="TreeGrafter"/>
</dbReference>
<dbReference type="SUPFAM" id="SSF74650">
    <property type="entry name" value="Galactose mutarotase-like"/>
    <property type="match status" value="1"/>
</dbReference>
<evidence type="ECO:0000256" key="4">
    <source>
        <dbReference type="ARBA" id="ARBA00011245"/>
    </source>
</evidence>
<evidence type="ECO:0000256" key="9">
    <source>
        <dbReference type="PIRSR" id="PIRSR005096-1"/>
    </source>
</evidence>
<dbReference type="GO" id="GO:0005737">
    <property type="term" value="C:cytoplasm"/>
    <property type="evidence" value="ECO:0007669"/>
    <property type="project" value="TreeGrafter"/>
</dbReference>
<comment type="caution">
    <text evidence="12">The sequence shown here is derived from an EMBL/GenBank/DDBJ whole genome shotgun (WGS) entry which is preliminary data.</text>
</comment>
<evidence type="ECO:0000313" key="12">
    <source>
        <dbReference type="EMBL" id="RIV26854.1"/>
    </source>
</evidence>
<dbReference type="PANTHER" id="PTHR10091">
    <property type="entry name" value="ALDOSE-1-EPIMERASE"/>
    <property type="match status" value="1"/>
</dbReference>
<proteinExistence type="inferred from homology"/>
<dbReference type="InterPro" id="IPR014718">
    <property type="entry name" value="GH-type_carb-bd"/>
</dbReference>
<protein>
    <recommendedName>
        <fullName evidence="8">Aldose 1-epimerase</fullName>
        <ecNumber evidence="8">5.1.3.3</ecNumber>
    </recommendedName>
</protein>
<dbReference type="NCBIfam" id="NF008277">
    <property type="entry name" value="PRK11055.1"/>
    <property type="match status" value="1"/>
</dbReference>
<comment type="subunit">
    <text evidence="4">Monomer.</text>
</comment>
<feature type="active site" description="Proton acceptor" evidence="9">
    <location>
        <position position="361"/>
    </location>
</feature>
<organism evidence="12 13">
    <name type="scientific">Fibrisoma montanum</name>
    <dbReference type="NCBI Taxonomy" id="2305895"/>
    <lineage>
        <taxon>Bacteria</taxon>
        <taxon>Pseudomonadati</taxon>
        <taxon>Bacteroidota</taxon>
        <taxon>Cytophagia</taxon>
        <taxon>Cytophagales</taxon>
        <taxon>Spirosomataceae</taxon>
        <taxon>Fibrisoma</taxon>
    </lineage>
</organism>
<evidence type="ECO:0000256" key="6">
    <source>
        <dbReference type="ARBA" id="ARBA00023235"/>
    </source>
</evidence>
<dbReference type="Proteomes" id="UP000283523">
    <property type="component" value="Unassembled WGS sequence"/>
</dbReference>